<evidence type="ECO:0000256" key="2">
    <source>
        <dbReference type="ARBA" id="ARBA00022840"/>
    </source>
</evidence>
<dbReference type="EMBL" id="JAFREP010000001">
    <property type="protein sequence ID" value="MBO1317188.1"/>
    <property type="molecule type" value="Genomic_DNA"/>
</dbReference>
<dbReference type="SMART" id="SM00382">
    <property type="entry name" value="AAA"/>
    <property type="match status" value="1"/>
</dbReference>
<gene>
    <name evidence="4" type="ORF">J3U88_01865</name>
</gene>
<dbReference type="Gene3D" id="1.10.10.60">
    <property type="entry name" value="Homeodomain-like"/>
    <property type="match status" value="1"/>
</dbReference>
<dbReference type="GO" id="GO:0005524">
    <property type="term" value="F:ATP binding"/>
    <property type="evidence" value="ECO:0007669"/>
    <property type="project" value="UniProtKB-KW"/>
</dbReference>
<evidence type="ECO:0000256" key="1">
    <source>
        <dbReference type="ARBA" id="ARBA00022741"/>
    </source>
</evidence>
<keyword evidence="2" id="KW-0067">ATP-binding</keyword>
<keyword evidence="1" id="KW-0547">Nucleotide-binding</keyword>
<reference evidence="4" key="1">
    <citation type="submission" date="2021-03" db="EMBL/GenBank/DDBJ databases">
        <authorList>
            <person name="Wang G."/>
        </authorList>
    </citation>
    <scope>NUCLEOTIDE SEQUENCE</scope>
    <source>
        <strain evidence="4">KCTC 12899</strain>
    </source>
</reference>
<dbReference type="Gene3D" id="3.40.50.300">
    <property type="entry name" value="P-loop containing nucleotide triphosphate hydrolases"/>
    <property type="match status" value="1"/>
</dbReference>
<dbReference type="InterPro" id="IPR027417">
    <property type="entry name" value="P-loop_NTPase"/>
</dbReference>
<dbReference type="PROSITE" id="PS50045">
    <property type="entry name" value="SIGMA54_INTERACT_4"/>
    <property type="match status" value="1"/>
</dbReference>
<dbReference type="InterPro" id="IPR002078">
    <property type="entry name" value="Sigma_54_int"/>
</dbReference>
<keyword evidence="5" id="KW-1185">Reference proteome</keyword>
<dbReference type="InterPro" id="IPR003593">
    <property type="entry name" value="AAA+_ATPase"/>
</dbReference>
<dbReference type="CDD" id="cd00009">
    <property type="entry name" value="AAA"/>
    <property type="match status" value="1"/>
</dbReference>
<dbReference type="InterPro" id="IPR058031">
    <property type="entry name" value="AAA_lid_NorR"/>
</dbReference>
<accession>A0A8J7U2E8</accession>
<dbReference type="Proteomes" id="UP000664417">
    <property type="component" value="Unassembled WGS sequence"/>
</dbReference>
<dbReference type="RefSeq" id="WP_207856419.1">
    <property type="nucleotide sequence ID" value="NZ_JAFREP010000001.1"/>
</dbReference>
<dbReference type="InterPro" id="IPR009057">
    <property type="entry name" value="Homeodomain-like_sf"/>
</dbReference>
<dbReference type="AlphaFoldDB" id="A0A8J7U2E8"/>
<evidence type="ECO:0000313" key="4">
    <source>
        <dbReference type="EMBL" id="MBO1317188.1"/>
    </source>
</evidence>
<organism evidence="4 5">
    <name type="scientific">Acanthopleuribacter pedis</name>
    <dbReference type="NCBI Taxonomy" id="442870"/>
    <lineage>
        <taxon>Bacteria</taxon>
        <taxon>Pseudomonadati</taxon>
        <taxon>Acidobacteriota</taxon>
        <taxon>Holophagae</taxon>
        <taxon>Acanthopleuribacterales</taxon>
        <taxon>Acanthopleuribacteraceae</taxon>
        <taxon>Acanthopleuribacter</taxon>
    </lineage>
</organism>
<evidence type="ECO:0000313" key="5">
    <source>
        <dbReference type="Proteomes" id="UP000664417"/>
    </source>
</evidence>
<comment type="caution">
    <text evidence="4">The sequence shown here is derived from an EMBL/GenBank/DDBJ whole genome shotgun (WGS) entry which is preliminary data.</text>
</comment>
<feature type="domain" description="Sigma-54 factor interaction" evidence="3">
    <location>
        <begin position="816"/>
        <end position="1042"/>
    </location>
</feature>
<dbReference type="Pfam" id="PF25601">
    <property type="entry name" value="AAA_lid_14"/>
    <property type="match status" value="1"/>
</dbReference>
<evidence type="ECO:0000259" key="3">
    <source>
        <dbReference type="PROSITE" id="PS50045"/>
    </source>
</evidence>
<dbReference type="GO" id="GO:0006355">
    <property type="term" value="P:regulation of DNA-templated transcription"/>
    <property type="evidence" value="ECO:0007669"/>
    <property type="project" value="InterPro"/>
</dbReference>
<dbReference type="FunFam" id="3.40.50.300:FF:000006">
    <property type="entry name" value="DNA-binding transcriptional regulator NtrC"/>
    <property type="match status" value="1"/>
</dbReference>
<dbReference type="InterPro" id="IPR025943">
    <property type="entry name" value="Sigma_54_int_dom_ATP-bd_2"/>
</dbReference>
<dbReference type="SUPFAM" id="SSF52540">
    <property type="entry name" value="P-loop containing nucleoside triphosphate hydrolases"/>
    <property type="match status" value="1"/>
</dbReference>
<dbReference type="PROSITE" id="PS00676">
    <property type="entry name" value="SIGMA54_INTERACT_2"/>
    <property type="match status" value="1"/>
</dbReference>
<sequence length="1118" mass="123096">MIQPMGPFSRSVAALTGVYRGQWTYWIRTLVGETNTTLLAEQQGLFVRSASISPPADGVWMELAEWMAPHLSPQALPAEQVAPVGEEASPEEGRLLAALEVPGSTGMTRLFVGVLNRKIADWDCVGLQAFHRRIRARSSDWGEQAGAILRRLQGLPPVNMGSGRSRDGLDRALVKVFQFKWDEACVRLNRYAARKSAPLSTRCYALVLAAEQAALRGKIAKALAARGRFLELSTGLPNTETATFWSCRIDAACVEAEFRGARRLSVTRAFLAESAAVPTHDPGRRWLAAVGAACLEDPFSALDHLLWLIHHPELVADLPLQWAFLAKTADLYTKLNDGVQARFWLARGEAWARSEGVASVAQRFAMRRAVSFARDGLWCEATALAWDHRLSDSREQGWPPALMLAHQLVFGPKTTEAAEHRRANSNIAIQDELARCQLALLEGPRLGTARRRALWAKVKEGTAHPSLSASEVASSNARFLWLADWLTLFHPATPAWITAHNGQGGGDFENRTTLFWGAVRLWFKAALTALDTAVPKDCISGVNNELSPMPAGCNMPCLPGFDEGEAWDRGLLALSLQALSTGPWAKRPELKRAATFWLAGFSADHCLTIETDGSRVDDPTGKPLAAGLTAPMSAWCRARRVESSDLSGHSPAFRAARNQLKRALNQCLRQWLLFVGGLEYGAFLVDMRAPASAWRPLSLVAEKPAAGSWRETVRRRFGNPIPADEADKTRRVMGRVARYQCVSGRVESATASCVWVPVGDERLLMWWLVHPSADPALQKGVFRKVAALARLSRSWWSWVDAFETPSPVASGDTFGIVGRGAALRGVLADIRRFAVSDLPVFIGGETGTGKELAARAVHRASARSQRPFFALNCSQYPENLIESHLFGYRKGSFTDAHEDRPGLLEHADGGTLFLDEVGDISAKVQSLLLRVLQEGEFTRVGEPTMRRVDVRFVTATNAPLADLVAQGAFRADLYYRLMGVALDLPPLRERLGDIPLLVNHLMGKHAPDRRISCDPAVFTALQQHVWPGNIRELEMYVRRLLAAFPEETCFVPAHLPPFLPVPTEVSPDDEAATLKVLERQYRARLLTRRLAAFGGNRTAAAESLGISRQHFVHLLNRL</sequence>
<dbReference type="PANTHER" id="PTHR32071">
    <property type="entry name" value="TRANSCRIPTIONAL REGULATORY PROTEIN"/>
    <property type="match status" value="1"/>
</dbReference>
<name>A0A8J7U2E8_9BACT</name>
<protein>
    <submittedName>
        <fullName evidence="4">Sigma 54-interacting transcriptional regulator</fullName>
    </submittedName>
</protein>
<proteinExistence type="predicted"/>
<dbReference type="Pfam" id="PF00158">
    <property type="entry name" value="Sigma54_activat"/>
    <property type="match status" value="1"/>
</dbReference>
<dbReference type="Gene3D" id="1.10.8.60">
    <property type="match status" value="1"/>
</dbReference>
<dbReference type="SUPFAM" id="SSF46689">
    <property type="entry name" value="Homeodomain-like"/>
    <property type="match status" value="1"/>
</dbReference>